<feature type="compositionally biased region" description="Low complexity" evidence="7">
    <location>
        <begin position="188"/>
        <end position="198"/>
    </location>
</feature>
<dbReference type="GO" id="GO:0043165">
    <property type="term" value="P:Gram-negative-bacterium-type cell outer membrane assembly"/>
    <property type="evidence" value="ECO:0007669"/>
    <property type="project" value="UniProtKB-UniRule"/>
</dbReference>
<evidence type="ECO:0000256" key="3">
    <source>
        <dbReference type="ARBA" id="ARBA00023139"/>
    </source>
</evidence>
<evidence type="ECO:0000256" key="6">
    <source>
        <dbReference type="HAMAP-Rule" id="MF_01186"/>
    </source>
</evidence>
<evidence type="ECO:0000256" key="2">
    <source>
        <dbReference type="ARBA" id="ARBA00023136"/>
    </source>
</evidence>
<feature type="region of interest" description="Disordered" evidence="7">
    <location>
        <begin position="184"/>
        <end position="224"/>
    </location>
</feature>
<gene>
    <name evidence="6" type="primary">lptE</name>
    <name evidence="8" type="ORF">CR155_10075</name>
</gene>
<evidence type="ECO:0000256" key="4">
    <source>
        <dbReference type="ARBA" id="ARBA00023237"/>
    </source>
</evidence>
<dbReference type="GO" id="GO:0015920">
    <property type="term" value="P:lipopolysaccharide transport"/>
    <property type="evidence" value="ECO:0007669"/>
    <property type="project" value="TreeGrafter"/>
</dbReference>
<dbReference type="GO" id="GO:0009279">
    <property type="term" value="C:cell outer membrane"/>
    <property type="evidence" value="ECO:0007669"/>
    <property type="project" value="UniProtKB-SubCell"/>
</dbReference>
<name>A0A2N4UG84_9BURK</name>
<proteinExistence type="inferred from homology"/>
<accession>A0A2N4UG84</accession>
<comment type="subunit">
    <text evidence="6">Component of the lipopolysaccharide transport and assembly complex. Interacts with LptD.</text>
</comment>
<reference evidence="8 9" key="1">
    <citation type="submission" date="2017-10" db="EMBL/GenBank/DDBJ databases">
        <title>Two draft genome sequences of Pusillimonas sp. strains isolated from a nitrate- and radionuclide-contaminated groundwater in Russia.</title>
        <authorList>
            <person name="Grouzdev D.S."/>
            <person name="Tourova T.P."/>
            <person name="Goeva M.A."/>
            <person name="Babich T.L."/>
            <person name="Sokolova D.S."/>
            <person name="Abdullin R."/>
            <person name="Poltaraus A.B."/>
            <person name="Toshchakov S.V."/>
            <person name="Nazina T.N."/>
        </authorList>
    </citation>
    <scope>NUCLEOTIDE SEQUENCE [LARGE SCALE GENOMIC DNA]</scope>
    <source>
        <strain evidence="8 9">JR1/69-2-13</strain>
    </source>
</reference>
<evidence type="ECO:0000256" key="5">
    <source>
        <dbReference type="ARBA" id="ARBA00023288"/>
    </source>
</evidence>
<protein>
    <recommendedName>
        <fullName evidence="6">LPS-assembly lipoprotein LptE</fullName>
    </recommendedName>
</protein>
<keyword evidence="4 6" id="KW-0998">Cell outer membrane</keyword>
<keyword evidence="9" id="KW-1185">Reference proteome</keyword>
<dbReference type="InterPro" id="IPR007485">
    <property type="entry name" value="LPS_assembly_LptE"/>
</dbReference>
<dbReference type="Proteomes" id="UP000234328">
    <property type="component" value="Unassembled WGS sequence"/>
</dbReference>
<dbReference type="GO" id="GO:0001530">
    <property type="term" value="F:lipopolysaccharide binding"/>
    <property type="evidence" value="ECO:0007669"/>
    <property type="project" value="TreeGrafter"/>
</dbReference>
<dbReference type="Gene3D" id="3.30.160.150">
    <property type="entry name" value="Lipoprotein like domain"/>
    <property type="match status" value="1"/>
</dbReference>
<evidence type="ECO:0000313" key="9">
    <source>
        <dbReference type="Proteomes" id="UP000234328"/>
    </source>
</evidence>
<comment type="subcellular location">
    <subcellularLocation>
        <location evidence="6">Cell outer membrane</location>
        <topology evidence="6">Lipid-anchor</topology>
    </subcellularLocation>
</comment>
<dbReference type="Pfam" id="PF04390">
    <property type="entry name" value="LptE"/>
    <property type="match status" value="1"/>
</dbReference>
<dbReference type="RefSeq" id="WP_102070150.1">
    <property type="nucleotide sequence ID" value="NZ_PDNV01000006.1"/>
</dbReference>
<comment type="caution">
    <text evidence="8">The sequence shown here is derived from an EMBL/GenBank/DDBJ whole genome shotgun (WGS) entry which is preliminary data.</text>
</comment>
<dbReference type="OrthoDB" id="5298094at2"/>
<evidence type="ECO:0000256" key="7">
    <source>
        <dbReference type="SAM" id="MobiDB-lite"/>
    </source>
</evidence>
<dbReference type="PANTHER" id="PTHR38098:SF1">
    <property type="entry name" value="LPS-ASSEMBLY LIPOPROTEIN LPTE"/>
    <property type="match status" value="1"/>
</dbReference>
<keyword evidence="5 6" id="KW-0449">Lipoprotein</keyword>
<organism evidence="8 9">
    <name type="scientific">Pollutimonas nitritireducens</name>
    <dbReference type="NCBI Taxonomy" id="2045209"/>
    <lineage>
        <taxon>Bacteria</taxon>
        <taxon>Pseudomonadati</taxon>
        <taxon>Pseudomonadota</taxon>
        <taxon>Betaproteobacteria</taxon>
        <taxon>Burkholderiales</taxon>
        <taxon>Alcaligenaceae</taxon>
        <taxon>Pollutimonas</taxon>
    </lineage>
</organism>
<keyword evidence="2 6" id="KW-0472">Membrane</keyword>
<sequence length="224" mass="24477">MHSSKPLLPPFNPVSLRRLGGLVCVTLCLVLAACGFKMKGVSPLPFTTIYTNIAENSAFGANIRRAIIASSPQTRFVSEPAEAQARLIELANNQSLRELSLDAQGRVEEYELNLEFIFQLTDAKGHVILPPTTLRSTRELPYDDSVVQAKQGEITTVFQQMQQSMVDRVVRRLASPDVAEAFENAQSLAADDTPADATPLPPPQTSPARTPWASPHVDPRAGMR</sequence>
<dbReference type="PROSITE" id="PS51257">
    <property type="entry name" value="PROKAR_LIPOPROTEIN"/>
    <property type="match status" value="1"/>
</dbReference>
<dbReference type="GO" id="GO:1990351">
    <property type="term" value="C:transporter complex"/>
    <property type="evidence" value="ECO:0007669"/>
    <property type="project" value="TreeGrafter"/>
</dbReference>
<keyword evidence="1 6" id="KW-0732">Signal</keyword>
<comment type="function">
    <text evidence="6">Together with LptD, is involved in the assembly of lipopolysaccharide (LPS) at the surface of the outer membrane. Required for the proper assembly of LptD. Binds LPS and may serve as the LPS recognition site at the outer membrane.</text>
</comment>
<evidence type="ECO:0000256" key="1">
    <source>
        <dbReference type="ARBA" id="ARBA00022729"/>
    </source>
</evidence>
<dbReference type="AlphaFoldDB" id="A0A2N4UG84"/>
<dbReference type="EMBL" id="PDNV01000006">
    <property type="protein sequence ID" value="PLC54032.1"/>
    <property type="molecule type" value="Genomic_DNA"/>
</dbReference>
<comment type="similarity">
    <text evidence="6">Belongs to the LptE lipoprotein family.</text>
</comment>
<dbReference type="HAMAP" id="MF_01186">
    <property type="entry name" value="LPS_assembly_LptE"/>
    <property type="match status" value="1"/>
</dbReference>
<keyword evidence="3 6" id="KW-0564">Palmitate</keyword>
<dbReference type="PANTHER" id="PTHR38098">
    <property type="entry name" value="LPS-ASSEMBLY LIPOPROTEIN LPTE"/>
    <property type="match status" value="1"/>
</dbReference>
<evidence type="ECO:0000313" key="8">
    <source>
        <dbReference type="EMBL" id="PLC54032.1"/>
    </source>
</evidence>